<dbReference type="Pfam" id="PF26002">
    <property type="entry name" value="Beta-barrel_AprE"/>
    <property type="match status" value="1"/>
</dbReference>
<dbReference type="InterPro" id="IPR010129">
    <property type="entry name" value="T1SS_HlyD"/>
</dbReference>
<keyword evidence="3 9" id="KW-0813">Transport</keyword>
<dbReference type="Gene3D" id="2.40.30.170">
    <property type="match status" value="1"/>
</dbReference>
<dbReference type="PANTHER" id="PTHR30386:SF17">
    <property type="entry name" value="ALKALINE PROTEASE SECRETION PROTEIN APRE"/>
    <property type="match status" value="1"/>
</dbReference>
<evidence type="ECO:0000313" key="12">
    <source>
        <dbReference type="EMBL" id="AIR89702.1"/>
    </source>
</evidence>
<dbReference type="SUPFAM" id="SSF111369">
    <property type="entry name" value="HlyD-like secretion proteins"/>
    <property type="match status" value="1"/>
</dbReference>
<dbReference type="OrthoDB" id="9775513at2"/>
<dbReference type="GO" id="GO:0015031">
    <property type="term" value="P:protein transport"/>
    <property type="evidence" value="ECO:0007669"/>
    <property type="project" value="InterPro"/>
</dbReference>
<evidence type="ECO:0000256" key="5">
    <source>
        <dbReference type="ARBA" id="ARBA00022519"/>
    </source>
</evidence>
<evidence type="ECO:0000256" key="7">
    <source>
        <dbReference type="ARBA" id="ARBA00022989"/>
    </source>
</evidence>
<dbReference type="Pfam" id="PF25994">
    <property type="entry name" value="HH_AprE"/>
    <property type="match status" value="1"/>
</dbReference>
<dbReference type="InterPro" id="IPR058781">
    <property type="entry name" value="HH_AprE-like"/>
</dbReference>
<dbReference type="GO" id="GO:0005886">
    <property type="term" value="C:plasma membrane"/>
    <property type="evidence" value="ECO:0007669"/>
    <property type="project" value="UniProtKB-SubCell"/>
</dbReference>
<evidence type="ECO:0000259" key="10">
    <source>
        <dbReference type="Pfam" id="PF25994"/>
    </source>
</evidence>
<keyword evidence="4 9" id="KW-1003">Cell membrane</keyword>
<sequence length="444" mass="48417">MQASSHDLSPVEHQPDADAAGIARVGLWCLLLGLGGFLLWAFLAPLDRGVVGSGTVVVSGERKTVQSRSGGMLEHIRVREGDRVEQGQVLLQFNTVQARSQLDVALGQWLSARAVEDRLMAERLDAPQVKWSAALLARASDPRAVAAMELQGYLFATRREELASRMQISKHEIASLNDQLKGFEEIRRNHAAQLQFQQQSLQGMRELAREGYLPRNRLFEAESSAAQLGAQLASSISDIGRTRQAVNESQLKGLQQAQQFRSDAESQLTQVSAQTSSLLEQIKALEFELSSATLTAPVSGQVMGMTVHTVGGIVQPGQRLMDIVPQGSSWVVKAQFPPMMADRLKPGLPVDVRFGSLQRVHTPVIVGQVSTVSADQLVDEKTGSPYFSVEVQVSPKAVIELRELGLDIKPGMQAEVLVKTGERTLANYLMQPVAERMAGALKEE</sequence>
<keyword evidence="8 9" id="KW-0472">Membrane</keyword>
<evidence type="ECO:0000256" key="2">
    <source>
        <dbReference type="ARBA" id="ARBA00009477"/>
    </source>
</evidence>
<dbReference type="PRINTS" id="PR01490">
    <property type="entry name" value="RTXTOXIND"/>
</dbReference>
<comment type="similarity">
    <text evidence="2 9">Belongs to the membrane fusion protein (MFP) (TC 8.A.1) family.</text>
</comment>
<keyword evidence="7 9" id="KW-1133">Transmembrane helix</keyword>
<feature type="domain" description="AprE-like beta-barrel" evidence="11">
    <location>
        <begin position="331"/>
        <end position="421"/>
    </location>
</feature>
<evidence type="ECO:0000259" key="11">
    <source>
        <dbReference type="Pfam" id="PF26002"/>
    </source>
</evidence>
<dbReference type="KEGG" id="psw:LK03_10560"/>
<evidence type="ECO:0000256" key="6">
    <source>
        <dbReference type="ARBA" id="ARBA00022692"/>
    </source>
</evidence>
<dbReference type="Gene3D" id="1.10.287.470">
    <property type="entry name" value="Helix hairpin bin"/>
    <property type="match status" value="2"/>
</dbReference>
<keyword evidence="6 9" id="KW-0812">Transmembrane</keyword>
<dbReference type="AlphaFoldDB" id="A0A089WT73"/>
<keyword evidence="5 9" id="KW-0997">Cell inner membrane</keyword>
<dbReference type="InterPro" id="IPR058982">
    <property type="entry name" value="Beta-barrel_AprE"/>
</dbReference>
<comment type="subcellular location">
    <subcellularLocation>
        <location evidence="1 9">Cell inner membrane</location>
        <topology evidence="1 9">Single-pass membrane protein</topology>
    </subcellularLocation>
</comment>
<dbReference type="InterPro" id="IPR050739">
    <property type="entry name" value="MFP"/>
</dbReference>
<feature type="domain" description="AprE-like long alpha-helical hairpin" evidence="10">
    <location>
        <begin position="98"/>
        <end position="286"/>
    </location>
</feature>
<accession>A0A089WT73</accession>
<dbReference type="eggNOG" id="COG0845">
    <property type="taxonomic scope" value="Bacteria"/>
</dbReference>
<evidence type="ECO:0000256" key="3">
    <source>
        <dbReference type="ARBA" id="ARBA00022448"/>
    </source>
</evidence>
<dbReference type="STRING" id="157783.LK03_10560"/>
<dbReference type="NCBIfam" id="TIGR01843">
    <property type="entry name" value="type_I_hlyD"/>
    <property type="match status" value="1"/>
</dbReference>
<dbReference type="Gene3D" id="2.40.50.100">
    <property type="match status" value="2"/>
</dbReference>
<evidence type="ECO:0000256" key="8">
    <source>
        <dbReference type="ARBA" id="ARBA00023136"/>
    </source>
</evidence>
<evidence type="ECO:0000256" key="4">
    <source>
        <dbReference type="ARBA" id="ARBA00022475"/>
    </source>
</evidence>
<evidence type="ECO:0000313" key="13">
    <source>
        <dbReference type="Proteomes" id="UP000029493"/>
    </source>
</evidence>
<dbReference type="Proteomes" id="UP000029493">
    <property type="component" value="Chromosome"/>
</dbReference>
<dbReference type="PANTHER" id="PTHR30386">
    <property type="entry name" value="MEMBRANE FUSION SUBUNIT OF EMRAB-TOLC MULTIDRUG EFFLUX PUMP"/>
    <property type="match status" value="1"/>
</dbReference>
<protein>
    <recommendedName>
        <fullName evidence="9">Membrane fusion protein (MFP) family protein</fullName>
    </recommendedName>
</protein>
<gene>
    <name evidence="12" type="ORF">LK03_10560</name>
</gene>
<feature type="transmembrane region" description="Helical" evidence="9">
    <location>
        <begin position="21"/>
        <end position="43"/>
    </location>
</feature>
<keyword evidence="13" id="KW-1185">Reference proteome</keyword>
<organism evidence="12 13">
    <name type="scientific">Pseudomonas cremoricolorata</name>
    <dbReference type="NCBI Taxonomy" id="157783"/>
    <lineage>
        <taxon>Bacteria</taxon>
        <taxon>Pseudomonadati</taxon>
        <taxon>Pseudomonadota</taxon>
        <taxon>Gammaproteobacteria</taxon>
        <taxon>Pseudomonadales</taxon>
        <taxon>Pseudomonadaceae</taxon>
        <taxon>Pseudomonas</taxon>
    </lineage>
</organism>
<name>A0A089WT73_9PSED</name>
<proteinExistence type="inferred from homology"/>
<evidence type="ECO:0000256" key="9">
    <source>
        <dbReference type="RuleBase" id="RU365093"/>
    </source>
</evidence>
<reference evidence="12 13" key="1">
    <citation type="submission" date="2014-09" db="EMBL/GenBank/DDBJ databases">
        <authorList>
            <person name="Chan K.-G."/>
        </authorList>
    </citation>
    <scope>NUCLEOTIDE SEQUENCE [LARGE SCALE GENOMIC DNA]</scope>
    <source>
        <strain evidence="12 13">ND07</strain>
    </source>
</reference>
<evidence type="ECO:0000256" key="1">
    <source>
        <dbReference type="ARBA" id="ARBA00004377"/>
    </source>
</evidence>
<dbReference type="RefSeq" id="WP_038412276.1">
    <property type="nucleotide sequence ID" value="NZ_CP009455.1"/>
</dbReference>
<dbReference type="EMBL" id="CP009455">
    <property type="protein sequence ID" value="AIR89702.1"/>
    <property type="molecule type" value="Genomic_DNA"/>
</dbReference>